<dbReference type="InterPro" id="IPR000769">
    <property type="entry name" value="Regulatory_Rop"/>
</dbReference>
<organism evidence="1 2">
    <name type="scientific">Candidatus Regiella insecticola</name>
    <dbReference type="NCBI Taxonomy" id="138073"/>
    <lineage>
        <taxon>Bacteria</taxon>
        <taxon>Pseudomonadati</taxon>
        <taxon>Pseudomonadota</taxon>
        <taxon>Gammaproteobacteria</taxon>
        <taxon>Enterobacterales</taxon>
        <taxon>Enterobacteriaceae</taxon>
        <taxon>aphid secondary symbionts</taxon>
        <taxon>Candidatus Regiella</taxon>
    </lineage>
</organism>
<proteinExistence type="predicted"/>
<protein>
    <submittedName>
        <fullName evidence="1">Regulatory protein Rop</fullName>
    </submittedName>
</protein>
<gene>
    <name evidence="1" type="primary">rop</name>
    <name evidence="1" type="ORF">RINTU1_32310</name>
</gene>
<accession>A0A6L2ZSU7</accession>
<name>A0A6L2ZSU7_9ENTR</name>
<dbReference type="InterPro" id="IPR035962">
    <property type="entry name" value="Rop-like_sf"/>
</dbReference>
<comment type="caution">
    <text evidence="1">The sequence shown here is derived from an EMBL/GenBank/DDBJ whole genome shotgun (WGS) entry which is preliminary data.</text>
</comment>
<dbReference type="AlphaFoldDB" id="A0A6L2ZSU7"/>
<dbReference type="Proteomes" id="UP000504714">
    <property type="component" value="Unassembled WGS sequence"/>
</dbReference>
<dbReference type="PRINTS" id="PR00835">
    <property type="entry name" value="ROPREGULATRY"/>
</dbReference>
<dbReference type="Pfam" id="PF01815">
    <property type="entry name" value="Rop"/>
    <property type="match status" value="1"/>
</dbReference>
<dbReference type="RefSeq" id="WP_176488737.1">
    <property type="nucleotide sequence ID" value="NZ_BLXO01000008.1"/>
</dbReference>
<evidence type="ECO:0000313" key="1">
    <source>
        <dbReference type="EMBL" id="GFN47248.1"/>
    </source>
</evidence>
<sequence length="63" mass="6962">MAKKSPEQTVANMAKFLQSHTLDLLGKLEGLGWDEEADDCDELNELAGALHQKIKEKLSLPPD</sequence>
<reference evidence="1 2" key="1">
    <citation type="submission" date="2020-06" db="EMBL/GenBank/DDBJ databases">
        <title>The genome sequence of Candidatus Regiella insecticola strain Tut.</title>
        <authorList>
            <person name="Nikoh N."/>
            <person name="Tsuchida T."/>
            <person name="Koga R."/>
            <person name="Oshima K."/>
            <person name="Hattori M."/>
            <person name="Fukatsu T."/>
        </authorList>
    </citation>
    <scope>NUCLEOTIDE SEQUENCE [LARGE SCALE GENOMIC DNA]</scope>
    <source>
        <strain evidence="1 2">Tut</strain>
    </source>
</reference>
<dbReference type="EMBL" id="BLXO01000008">
    <property type="protein sequence ID" value="GFN47248.1"/>
    <property type="molecule type" value="Genomic_DNA"/>
</dbReference>
<evidence type="ECO:0000313" key="2">
    <source>
        <dbReference type="Proteomes" id="UP000504714"/>
    </source>
</evidence>
<dbReference type="SUPFAM" id="SSF47380">
    <property type="entry name" value="ROP protein"/>
    <property type="match status" value="1"/>
</dbReference>
<dbReference type="Gene3D" id="1.10.287.230">
    <property type="match status" value="1"/>
</dbReference>